<gene>
    <name evidence="2" type="ORF">SK128_003716</name>
</gene>
<feature type="compositionally biased region" description="Low complexity" evidence="1">
    <location>
        <begin position="24"/>
        <end position="36"/>
    </location>
</feature>
<reference evidence="2 3" key="1">
    <citation type="submission" date="2023-11" db="EMBL/GenBank/DDBJ databases">
        <title>Halocaridina rubra genome assembly.</title>
        <authorList>
            <person name="Smith C."/>
        </authorList>
    </citation>
    <scope>NUCLEOTIDE SEQUENCE [LARGE SCALE GENOMIC DNA]</scope>
    <source>
        <strain evidence="2">EP-1</strain>
        <tissue evidence="2">Whole</tissue>
    </source>
</reference>
<keyword evidence="3" id="KW-1185">Reference proteome</keyword>
<dbReference type="AlphaFoldDB" id="A0AAN9AHB4"/>
<name>A0AAN9AHB4_HALRR</name>
<accession>A0AAN9AHB4</accession>
<evidence type="ECO:0000313" key="3">
    <source>
        <dbReference type="Proteomes" id="UP001381693"/>
    </source>
</evidence>
<comment type="caution">
    <text evidence="2">The sequence shown here is derived from an EMBL/GenBank/DDBJ whole genome shotgun (WGS) entry which is preliminary data.</text>
</comment>
<feature type="compositionally biased region" description="Basic and acidic residues" evidence="1">
    <location>
        <begin position="1"/>
        <end position="12"/>
    </location>
</feature>
<dbReference type="Proteomes" id="UP001381693">
    <property type="component" value="Unassembled WGS sequence"/>
</dbReference>
<proteinExistence type="predicted"/>
<feature type="region of interest" description="Disordered" evidence="1">
    <location>
        <begin position="1"/>
        <end position="101"/>
    </location>
</feature>
<organism evidence="2 3">
    <name type="scientific">Halocaridina rubra</name>
    <name type="common">Hawaiian red shrimp</name>
    <dbReference type="NCBI Taxonomy" id="373956"/>
    <lineage>
        <taxon>Eukaryota</taxon>
        <taxon>Metazoa</taxon>
        <taxon>Ecdysozoa</taxon>
        <taxon>Arthropoda</taxon>
        <taxon>Crustacea</taxon>
        <taxon>Multicrustacea</taxon>
        <taxon>Malacostraca</taxon>
        <taxon>Eumalacostraca</taxon>
        <taxon>Eucarida</taxon>
        <taxon>Decapoda</taxon>
        <taxon>Pleocyemata</taxon>
        <taxon>Caridea</taxon>
        <taxon>Atyoidea</taxon>
        <taxon>Atyidae</taxon>
        <taxon>Halocaridina</taxon>
    </lineage>
</organism>
<dbReference type="EMBL" id="JAXCGZ010000038">
    <property type="protein sequence ID" value="KAK7086936.1"/>
    <property type="molecule type" value="Genomic_DNA"/>
</dbReference>
<evidence type="ECO:0000313" key="2">
    <source>
        <dbReference type="EMBL" id="KAK7086936.1"/>
    </source>
</evidence>
<sequence>MSLLTSDRDGVRTLDLIPQTTCINNNNNNNNNSTGSSGSGGGDGSSSNNNNNNDITQSFPDNNLHPRMGGTGRGGPIGRSPAGTGPNSPLRCPAKAVISPQ</sequence>
<evidence type="ECO:0000256" key="1">
    <source>
        <dbReference type="SAM" id="MobiDB-lite"/>
    </source>
</evidence>
<protein>
    <submittedName>
        <fullName evidence="2">Uncharacterized protein</fullName>
    </submittedName>
</protein>